<protein>
    <submittedName>
        <fullName evidence="1">BrnA antitoxin family protein</fullName>
    </submittedName>
</protein>
<evidence type="ECO:0000313" key="2">
    <source>
        <dbReference type="Proteomes" id="UP001637618"/>
    </source>
</evidence>
<proteinExistence type="predicted"/>
<dbReference type="Proteomes" id="UP001637618">
    <property type="component" value="Unassembled WGS sequence"/>
</dbReference>
<reference evidence="1" key="1">
    <citation type="submission" date="2022-11" db="EMBL/GenBank/DDBJ databases">
        <title>Draft genome sequences of strains of Pseudomonas imrae sp. nov.</title>
        <authorList>
            <person name="Salva Serra F."/>
            <person name="Nimje P."/>
            <person name="Moore E.R.B."/>
            <person name="Marathe N.P."/>
        </authorList>
    </citation>
    <scope>NUCLEOTIDE SEQUENCE</scope>
    <source>
        <strain evidence="1">15FMM2</strain>
    </source>
</reference>
<sequence length="39" mass="4556">MLKPKRGRPKSVVTKEHTNVRFDADVLERFSASGPRWQM</sequence>
<gene>
    <name evidence="1" type="ORF">OOJ96_20635</name>
</gene>
<evidence type="ECO:0000313" key="1">
    <source>
        <dbReference type="EMBL" id="MFO2479800.1"/>
    </source>
</evidence>
<accession>A0ACC7PJB8</accession>
<dbReference type="EMBL" id="JAPEQY010000017">
    <property type="protein sequence ID" value="MFO2479800.1"/>
    <property type="molecule type" value="Genomic_DNA"/>
</dbReference>
<name>A0ACC7PJB8_9PSED</name>
<organism evidence="1 2">
    <name type="scientific">Pseudomonas imrae</name>
    <dbReference type="NCBI Taxonomy" id="2992837"/>
    <lineage>
        <taxon>Bacteria</taxon>
        <taxon>Pseudomonadati</taxon>
        <taxon>Pseudomonadota</taxon>
        <taxon>Gammaproteobacteria</taxon>
        <taxon>Pseudomonadales</taxon>
        <taxon>Pseudomonadaceae</taxon>
        <taxon>Pseudomonas</taxon>
    </lineage>
</organism>
<keyword evidence="2" id="KW-1185">Reference proteome</keyword>
<comment type="caution">
    <text evidence="1">The sequence shown here is derived from an EMBL/GenBank/DDBJ whole genome shotgun (WGS) entry which is preliminary data.</text>
</comment>